<name>A0A6A6FXW3_9PEZI</name>
<evidence type="ECO:0000259" key="1">
    <source>
        <dbReference type="Pfam" id="PF01408"/>
    </source>
</evidence>
<dbReference type="AlphaFoldDB" id="A0A6A6FXW3"/>
<dbReference type="OrthoDB" id="64915at2759"/>
<dbReference type="SUPFAM" id="SSF51735">
    <property type="entry name" value="NAD(P)-binding Rossmann-fold domains"/>
    <property type="match status" value="1"/>
</dbReference>
<dbReference type="GO" id="GO:0000166">
    <property type="term" value="F:nucleotide binding"/>
    <property type="evidence" value="ECO:0007669"/>
    <property type="project" value="InterPro"/>
</dbReference>
<dbReference type="Pfam" id="PF01408">
    <property type="entry name" value="GFO_IDH_MocA"/>
    <property type="match status" value="1"/>
</dbReference>
<accession>A0A6A6FXW3</accession>
<dbReference type="InterPro" id="IPR000683">
    <property type="entry name" value="Gfo/Idh/MocA-like_OxRdtase_N"/>
</dbReference>
<dbReference type="Gene3D" id="3.40.50.720">
    <property type="entry name" value="NAD(P)-binding Rossmann-like Domain"/>
    <property type="match status" value="1"/>
</dbReference>
<dbReference type="InterPro" id="IPR036291">
    <property type="entry name" value="NAD(P)-bd_dom_sf"/>
</dbReference>
<sequence>MITQVTHIPLLNHLSTQFQITYLHDVSDNAMAHSLEKTAGSTKPKITRDVEELCTSPDVELVVVATHHAFHASQAVIALQAGKHVFIEKPIAVTLQDTDQIIAADEAAGGGKVFVGYMRRYAAAFVDAVKEIGSIDQIRYARVRDIIGPNHIFIGQSGTFPRTFDDYREGDTMALRRKTADDLKQAIEVELGSKVTEQTGLMWELLSTLGSHDLSAMRELLGMPDRLIGVSPATSADSPFWSALFQYADFAVAYESGIDQVARFDASIEIFGTNKTVKVCIDTPFIKGLPTTMVVKETLEDGSYKESTIRRTYEDPFTLEFQEVYKWVVDGKKPKTSPSDARKDVQISGMLMKAIPT</sequence>
<keyword evidence="3" id="KW-1185">Reference proteome</keyword>
<dbReference type="PANTHER" id="PTHR42840:SF7">
    <property type="entry name" value="BINDING ROSSMANN FOLD OXIDOREDUCTASE, PUTATIVE (AFU_ORTHOLOGUE AFUA_4G10190)-RELATED"/>
    <property type="match status" value="1"/>
</dbReference>
<feature type="domain" description="Gfo/Idh/MocA-like oxidoreductase N-terminal" evidence="1">
    <location>
        <begin position="7"/>
        <end position="116"/>
    </location>
</feature>
<dbReference type="GO" id="GO:0016491">
    <property type="term" value="F:oxidoreductase activity"/>
    <property type="evidence" value="ECO:0007669"/>
    <property type="project" value="TreeGrafter"/>
</dbReference>
<proteinExistence type="predicted"/>
<evidence type="ECO:0000313" key="2">
    <source>
        <dbReference type="EMBL" id="KAF2218326.1"/>
    </source>
</evidence>
<dbReference type="Proteomes" id="UP000799538">
    <property type="component" value="Unassembled WGS sequence"/>
</dbReference>
<evidence type="ECO:0000313" key="3">
    <source>
        <dbReference type="Proteomes" id="UP000799538"/>
    </source>
</evidence>
<reference evidence="3" key="1">
    <citation type="journal article" date="2020" name="Stud. Mycol.">
        <title>101 Dothideomycetes genomes: A test case for predicting lifestyles and emergence of pathogens.</title>
        <authorList>
            <person name="Haridas S."/>
            <person name="Albert R."/>
            <person name="Binder M."/>
            <person name="Bloem J."/>
            <person name="LaButti K."/>
            <person name="Salamov A."/>
            <person name="Andreopoulos B."/>
            <person name="Baker S."/>
            <person name="Barry K."/>
            <person name="Bills G."/>
            <person name="Bluhm B."/>
            <person name="Cannon C."/>
            <person name="Castanera R."/>
            <person name="Culley D."/>
            <person name="Daum C."/>
            <person name="Ezra D."/>
            <person name="Gonzalez J."/>
            <person name="Henrissat B."/>
            <person name="Kuo A."/>
            <person name="Liang C."/>
            <person name="Lipzen A."/>
            <person name="Lutzoni F."/>
            <person name="Magnuson J."/>
            <person name="Mondo S."/>
            <person name="Nolan M."/>
            <person name="Ohm R."/>
            <person name="Pangilinan J."/>
            <person name="Park H.-J."/>
            <person name="Ramirez L."/>
            <person name="Alfaro M."/>
            <person name="Sun H."/>
            <person name="Tritt A."/>
            <person name="Yoshinaga Y."/>
            <person name="Zwiers L.-H."/>
            <person name="Turgeon B."/>
            <person name="Goodwin S."/>
            <person name="Spatafora J."/>
            <person name="Crous P."/>
            <person name="Grigoriev I."/>
        </authorList>
    </citation>
    <scope>NUCLEOTIDE SEQUENCE [LARGE SCALE GENOMIC DNA]</scope>
    <source>
        <strain evidence="3">CECT 20119</strain>
    </source>
</reference>
<protein>
    <recommendedName>
        <fullName evidence="1">Gfo/Idh/MocA-like oxidoreductase N-terminal domain-containing protein</fullName>
    </recommendedName>
</protein>
<dbReference type="GO" id="GO:0006740">
    <property type="term" value="P:NADPH regeneration"/>
    <property type="evidence" value="ECO:0007669"/>
    <property type="project" value="TreeGrafter"/>
</dbReference>
<dbReference type="Gene3D" id="3.30.360.10">
    <property type="entry name" value="Dihydrodipicolinate Reductase, domain 2"/>
    <property type="match status" value="1"/>
</dbReference>
<dbReference type="GO" id="GO:0005737">
    <property type="term" value="C:cytoplasm"/>
    <property type="evidence" value="ECO:0007669"/>
    <property type="project" value="TreeGrafter"/>
</dbReference>
<dbReference type="EMBL" id="ML992554">
    <property type="protein sequence ID" value="KAF2218326.1"/>
    <property type="molecule type" value="Genomic_DNA"/>
</dbReference>
<organism evidence="2 3">
    <name type="scientific">Elsinoe ampelina</name>
    <dbReference type="NCBI Taxonomy" id="302913"/>
    <lineage>
        <taxon>Eukaryota</taxon>
        <taxon>Fungi</taxon>
        <taxon>Dikarya</taxon>
        <taxon>Ascomycota</taxon>
        <taxon>Pezizomycotina</taxon>
        <taxon>Dothideomycetes</taxon>
        <taxon>Dothideomycetidae</taxon>
        <taxon>Myriangiales</taxon>
        <taxon>Elsinoaceae</taxon>
        <taxon>Elsinoe</taxon>
    </lineage>
</organism>
<gene>
    <name evidence="2" type="ORF">BDZ85DRAFT_105746</name>
</gene>
<dbReference type="PANTHER" id="PTHR42840">
    <property type="entry name" value="NAD(P)-BINDING ROSSMANN-FOLD SUPERFAMILY PROTEIN-RELATED"/>
    <property type="match status" value="1"/>
</dbReference>